<organism evidence="6 7">
    <name type="scientific">Neotoma lepida</name>
    <name type="common">Desert woodrat</name>
    <dbReference type="NCBI Taxonomy" id="56216"/>
    <lineage>
        <taxon>Eukaryota</taxon>
        <taxon>Metazoa</taxon>
        <taxon>Chordata</taxon>
        <taxon>Craniata</taxon>
        <taxon>Vertebrata</taxon>
        <taxon>Euteleostomi</taxon>
        <taxon>Mammalia</taxon>
        <taxon>Eutheria</taxon>
        <taxon>Euarchontoglires</taxon>
        <taxon>Glires</taxon>
        <taxon>Rodentia</taxon>
        <taxon>Myomorpha</taxon>
        <taxon>Muroidea</taxon>
        <taxon>Cricetidae</taxon>
        <taxon>Neotominae</taxon>
        <taxon>Neotoma</taxon>
    </lineage>
</organism>
<evidence type="ECO:0000256" key="2">
    <source>
        <dbReference type="ARBA" id="ARBA00023157"/>
    </source>
</evidence>
<proteinExistence type="predicted"/>
<evidence type="ECO:0000313" key="7">
    <source>
        <dbReference type="Proteomes" id="UP000092124"/>
    </source>
</evidence>
<evidence type="ECO:0000256" key="3">
    <source>
        <dbReference type="ARBA" id="ARBA00023180"/>
    </source>
</evidence>
<dbReference type="InterPro" id="IPR000859">
    <property type="entry name" value="CUB_dom"/>
</dbReference>
<reference evidence="6 7" key="1">
    <citation type="submission" date="2016-06" db="EMBL/GenBank/DDBJ databases">
        <title>The Draft Genome Sequence and Annotation of the Desert Woodrat Neotoma lepida.</title>
        <authorList>
            <person name="Campbell M."/>
            <person name="Oakeson K.F."/>
            <person name="Yandell M."/>
            <person name="Halpert J.R."/>
            <person name="Dearing D."/>
        </authorList>
    </citation>
    <scope>NUCLEOTIDE SEQUENCE [LARGE SCALE GENOMIC DNA]</scope>
    <source>
        <strain evidence="6">417</strain>
        <tissue evidence="6">Liver</tissue>
    </source>
</reference>
<dbReference type="CDD" id="cd00041">
    <property type="entry name" value="CUB"/>
    <property type="match status" value="1"/>
</dbReference>
<dbReference type="STRING" id="56216.A0A1A6H4I3"/>
<dbReference type="Proteomes" id="UP000092124">
    <property type="component" value="Unassembled WGS sequence"/>
</dbReference>
<feature type="domain" description="CUB" evidence="5">
    <location>
        <begin position="1"/>
        <end position="40"/>
    </location>
</feature>
<evidence type="ECO:0000256" key="1">
    <source>
        <dbReference type="ARBA" id="ARBA00022737"/>
    </source>
</evidence>
<evidence type="ECO:0000313" key="6">
    <source>
        <dbReference type="EMBL" id="OBS73246.1"/>
    </source>
</evidence>
<keyword evidence="7" id="KW-1185">Reference proteome</keyword>
<evidence type="ECO:0000259" key="5">
    <source>
        <dbReference type="PROSITE" id="PS01180"/>
    </source>
</evidence>
<feature type="domain" description="CUB" evidence="5">
    <location>
        <begin position="44"/>
        <end position="69"/>
    </location>
</feature>
<gene>
    <name evidence="6" type="ORF">A6R68_12177</name>
</gene>
<keyword evidence="1" id="KW-0677">Repeat</keyword>
<sequence>RYCGTSLPHPIISFGNALTLRFVSDSSIVREGFHAFYSASTSACGGTFNMADGVFNSPDYPAQYHPNAE</sequence>
<dbReference type="PANTHER" id="PTHR24251:SF37">
    <property type="entry name" value="CUB DOMAIN-CONTAINING PROTEIN"/>
    <property type="match status" value="1"/>
</dbReference>
<dbReference type="SUPFAM" id="SSF49854">
    <property type="entry name" value="Spermadhesin, CUB domain"/>
    <property type="match status" value="2"/>
</dbReference>
<dbReference type="EMBL" id="LZPO01051256">
    <property type="protein sequence ID" value="OBS73246.1"/>
    <property type="molecule type" value="Genomic_DNA"/>
</dbReference>
<dbReference type="AlphaFoldDB" id="A0A1A6H4I3"/>
<dbReference type="OrthoDB" id="6369184at2759"/>
<protein>
    <recommendedName>
        <fullName evidence="5">CUB domain-containing protein</fullName>
    </recommendedName>
</protein>
<dbReference type="Pfam" id="PF00431">
    <property type="entry name" value="CUB"/>
    <property type="match status" value="1"/>
</dbReference>
<dbReference type="PANTHER" id="PTHR24251">
    <property type="entry name" value="OVOCHYMASE-RELATED"/>
    <property type="match status" value="1"/>
</dbReference>
<dbReference type="PROSITE" id="PS01180">
    <property type="entry name" value="CUB"/>
    <property type="match status" value="2"/>
</dbReference>
<comment type="caution">
    <text evidence="4">Lacks conserved residue(s) required for the propagation of feature annotation.</text>
</comment>
<feature type="non-terminal residue" evidence="6">
    <location>
        <position position="69"/>
    </location>
</feature>
<feature type="non-terminal residue" evidence="6">
    <location>
        <position position="1"/>
    </location>
</feature>
<dbReference type="InterPro" id="IPR035914">
    <property type="entry name" value="Sperma_CUB_dom_sf"/>
</dbReference>
<name>A0A1A6H4I3_NEOLE</name>
<keyword evidence="3" id="KW-0325">Glycoprotein</keyword>
<dbReference type="Gene3D" id="2.60.120.290">
    <property type="entry name" value="Spermadhesin, CUB domain"/>
    <property type="match status" value="1"/>
</dbReference>
<comment type="caution">
    <text evidence="6">The sequence shown here is derived from an EMBL/GenBank/DDBJ whole genome shotgun (WGS) entry which is preliminary data.</text>
</comment>
<accession>A0A1A6H4I3</accession>
<keyword evidence="2" id="KW-1015">Disulfide bond</keyword>
<evidence type="ECO:0000256" key="4">
    <source>
        <dbReference type="PROSITE-ProRule" id="PRU00059"/>
    </source>
</evidence>